<dbReference type="Pfam" id="PF01614">
    <property type="entry name" value="IclR_C"/>
    <property type="match status" value="1"/>
</dbReference>
<gene>
    <name evidence="6" type="ORF">KTH90_01735</name>
</gene>
<comment type="caution">
    <text evidence="6">The sequence shown here is derived from an EMBL/GenBank/DDBJ whole genome shotgun (WGS) entry which is preliminary data.</text>
</comment>
<evidence type="ECO:0000259" key="4">
    <source>
        <dbReference type="PROSITE" id="PS51077"/>
    </source>
</evidence>
<feature type="domain" description="IclR-ED" evidence="5">
    <location>
        <begin position="81"/>
        <end position="269"/>
    </location>
</feature>
<keyword evidence="2" id="KW-0238">DNA-binding</keyword>
<accession>A0ABS6K1K2</accession>
<dbReference type="RefSeq" id="WP_158352748.1">
    <property type="nucleotide sequence ID" value="NZ_JAHQCX010000001.1"/>
</dbReference>
<evidence type="ECO:0000256" key="1">
    <source>
        <dbReference type="ARBA" id="ARBA00023015"/>
    </source>
</evidence>
<evidence type="ECO:0000313" key="6">
    <source>
        <dbReference type="EMBL" id="MBU9724727.1"/>
    </source>
</evidence>
<organism evidence="6 7">
    <name type="scientific">Diplocloster modestus</name>
    <dbReference type="NCBI Taxonomy" id="2850322"/>
    <lineage>
        <taxon>Bacteria</taxon>
        <taxon>Bacillati</taxon>
        <taxon>Bacillota</taxon>
        <taxon>Clostridia</taxon>
        <taxon>Lachnospirales</taxon>
        <taxon>Lachnospiraceae</taxon>
        <taxon>Diplocloster</taxon>
    </lineage>
</organism>
<dbReference type="InterPro" id="IPR005471">
    <property type="entry name" value="Tscrpt_reg_IclR_N"/>
</dbReference>
<dbReference type="Gene3D" id="3.30.450.40">
    <property type="match status" value="1"/>
</dbReference>
<dbReference type="InterPro" id="IPR036388">
    <property type="entry name" value="WH-like_DNA-bd_sf"/>
</dbReference>
<dbReference type="SUPFAM" id="SSF55781">
    <property type="entry name" value="GAF domain-like"/>
    <property type="match status" value="1"/>
</dbReference>
<sequence length="280" mass="31526">MSQISNNKTDQSEQKTGDSRLLVRAVSVIEAVSSSTAPLGVHDISRLTDIHPTTVLRISRTLCNYGWLIKDEDGKYRIGMSLYSIGCRYSQADDLKEVAYGAMEKLSKQVKQPVNLMIRQNTQSILLQQIHQQNIYNTLGSVGSSLPLYLTACGKVMMSELPDIILKDMLQSFSYEPYTPNSIISPDRLLEQIKEVRKNGYAIDDQEAMWGAFCVAAPIRDESGQIIAGLSITSVVSYIRFKDEYIQAVKDYAGLITDKLKQLYKERGYLISKVDKSRYE</sequence>
<dbReference type="Pfam" id="PF09339">
    <property type="entry name" value="HTH_IclR"/>
    <property type="match status" value="1"/>
</dbReference>
<feature type="domain" description="HTH iclR-type" evidence="4">
    <location>
        <begin position="19"/>
        <end position="80"/>
    </location>
</feature>
<evidence type="ECO:0000256" key="2">
    <source>
        <dbReference type="ARBA" id="ARBA00023125"/>
    </source>
</evidence>
<keyword evidence="1" id="KW-0805">Transcription regulation</keyword>
<dbReference type="PANTHER" id="PTHR30136:SF24">
    <property type="entry name" value="HTH-TYPE TRANSCRIPTIONAL REPRESSOR ALLR"/>
    <property type="match status" value="1"/>
</dbReference>
<dbReference type="InterPro" id="IPR014757">
    <property type="entry name" value="Tscrpt_reg_IclR_C"/>
</dbReference>
<keyword evidence="7" id="KW-1185">Reference proteome</keyword>
<dbReference type="EMBL" id="JAHQCX010000001">
    <property type="protein sequence ID" value="MBU9724727.1"/>
    <property type="molecule type" value="Genomic_DNA"/>
</dbReference>
<keyword evidence="3" id="KW-0804">Transcription</keyword>
<evidence type="ECO:0000256" key="3">
    <source>
        <dbReference type="ARBA" id="ARBA00023163"/>
    </source>
</evidence>
<dbReference type="PROSITE" id="PS51078">
    <property type="entry name" value="ICLR_ED"/>
    <property type="match status" value="1"/>
</dbReference>
<dbReference type="Proteomes" id="UP001314681">
    <property type="component" value="Unassembled WGS sequence"/>
</dbReference>
<dbReference type="InterPro" id="IPR050707">
    <property type="entry name" value="HTH_MetabolicPath_Reg"/>
</dbReference>
<name>A0ABS6K1K2_9FIRM</name>
<dbReference type="Gene3D" id="1.10.10.10">
    <property type="entry name" value="Winged helix-like DNA-binding domain superfamily/Winged helix DNA-binding domain"/>
    <property type="match status" value="1"/>
</dbReference>
<dbReference type="SMART" id="SM00346">
    <property type="entry name" value="HTH_ICLR"/>
    <property type="match status" value="1"/>
</dbReference>
<reference evidence="6 7" key="1">
    <citation type="submission" date="2021-06" db="EMBL/GenBank/DDBJ databases">
        <title>Description of novel taxa of the family Lachnospiraceae.</title>
        <authorList>
            <person name="Chaplin A.V."/>
            <person name="Sokolova S.R."/>
            <person name="Pikina A.P."/>
            <person name="Korzhanova M."/>
            <person name="Belova V."/>
            <person name="Korostin D."/>
            <person name="Efimov B.A."/>
        </authorList>
    </citation>
    <scope>NUCLEOTIDE SEQUENCE [LARGE SCALE GENOMIC DNA]</scope>
    <source>
        <strain evidence="6 7">ASD4241</strain>
    </source>
</reference>
<dbReference type="InterPro" id="IPR029016">
    <property type="entry name" value="GAF-like_dom_sf"/>
</dbReference>
<dbReference type="PROSITE" id="PS51077">
    <property type="entry name" value="HTH_ICLR"/>
    <property type="match status" value="1"/>
</dbReference>
<proteinExistence type="predicted"/>
<evidence type="ECO:0000313" key="7">
    <source>
        <dbReference type="Proteomes" id="UP001314681"/>
    </source>
</evidence>
<evidence type="ECO:0000259" key="5">
    <source>
        <dbReference type="PROSITE" id="PS51078"/>
    </source>
</evidence>
<protein>
    <submittedName>
        <fullName evidence="6">IclR family transcriptional regulator</fullName>
    </submittedName>
</protein>
<dbReference type="SUPFAM" id="SSF46785">
    <property type="entry name" value="Winged helix' DNA-binding domain"/>
    <property type="match status" value="1"/>
</dbReference>
<dbReference type="InterPro" id="IPR036390">
    <property type="entry name" value="WH_DNA-bd_sf"/>
</dbReference>
<dbReference type="PANTHER" id="PTHR30136">
    <property type="entry name" value="HELIX-TURN-HELIX TRANSCRIPTIONAL REGULATOR, ICLR FAMILY"/>
    <property type="match status" value="1"/>
</dbReference>